<evidence type="ECO:0000256" key="3">
    <source>
        <dbReference type="ARBA" id="ARBA00022741"/>
    </source>
</evidence>
<dbReference type="SUPFAM" id="SSF140931">
    <property type="entry name" value="Fic-like"/>
    <property type="match status" value="1"/>
</dbReference>
<comment type="catalytic activity">
    <reaction evidence="6">
        <text>L-threonyl-[protein] + ATP = 3-O-(5'-adenylyl)-L-threonyl-[protein] + diphosphate</text>
        <dbReference type="Rhea" id="RHEA:54292"/>
        <dbReference type="Rhea" id="RHEA-COMP:11060"/>
        <dbReference type="Rhea" id="RHEA-COMP:13847"/>
        <dbReference type="ChEBI" id="CHEBI:30013"/>
        <dbReference type="ChEBI" id="CHEBI:30616"/>
        <dbReference type="ChEBI" id="CHEBI:33019"/>
        <dbReference type="ChEBI" id="CHEBI:138113"/>
        <dbReference type="EC" id="2.7.7.108"/>
    </reaction>
</comment>
<evidence type="ECO:0000256" key="2">
    <source>
        <dbReference type="ARBA" id="ARBA00022695"/>
    </source>
</evidence>
<evidence type="ECO:0000256" key="8">
    <source>
        <dbReference type="SAM" id="MobiDB-lite"/>
    </source>
</evidence>
<feature type="domain" description="Fido" evidence="9">
    <location>
        <begin position="61"/>
        <end position="205"/>
    </location>
</feature>
<evidence type="ECO:0000259" key="9">
    <source>
        <dbReference type="PROSITE" id="PS51459"/>
    </source>
</evidence>
<evidence type="ECO:0000313" key="11">
    <source>
        <dbReference type="Proteomes" id="UP000316659"/>
    </source>
</evidence>
<dbReference type="PROSITE" id="PS51459">
    <property type="entry name" value="FIDO"/>
    <property type="match status" value="1"/>
</dbReference>
<gene>
    <name evidence="10" type="primary">fic</name>
    <name evidence="10" type="ORF">CCE02nite_33110</name>
</gene>
<evidence type="ECO:0000256" key="4">
    <source>
        <dbReference type="ARBA" id="ARBA00022840"/>
    </source>
</evidence>
<dbReference type="GO" id="GO:0005524">
    <property type="term" value="F:ATP binding"/>
    <property type="evidence" value="ECO:0007669"/>
    <property type="project" value="UniProtKB-KW"/>
</dbReference>
<dbReference type="Proteomes" id="UP000316659">
    <property type="component" value="Unassembled WGS sequence"/>
</dbReference>
<protein>
    <recommendedName>
        <fullName evidence="5">protein adenylyltransferase</fullName>
        <ecNumber evidence="5">2.7.7.108</ecNumber>
    </recommendedName>
</protein>
<keyword evidence="3" id="KW-0547">Nucleotide-binding</keyword>
<dbReference type="PANTHER" id="PTHR39560:SF1">
    <property type="entry name" value="PROTEIN ADENYLYLTRANSFERASE FIC-RELATED"/>
    <property type="match status" value="1"/>
</dbReference>
<dbReference type="EC" id="2.7.7.108" evidence="5"/>
<keyword evidence="1" id="KW-0808">Transferase</keyword>
<dbReference type="InterPro" id="IPR003812">
    <property type="entry name" value="Fido"/>
</dbReference>
<reference evidence="10 11" key="1">
    <citation type="submission" date="2019-06" db="EMBL/GenBank/DDBJ databases">
        <title>Whole genome shotgun sequence of Cellulosimicrobium cellulans NBRC 15516.</title>
        <authorList>
            <person name="Hosoyama A."/>
            <person name="Uohara A."/>
            <person name="Ohji S."/>
            <person name="Ichikawa N."/>
        </authorList>
    </citation>
    <scope>NUCLEOTIDE SEQUENCE [LARGE SCALE GENOMIC DNA]</scope>
    <source>
        <strain evidence="10 11">NBRC 15516</strain>
    </source>
</reference>
<accession>A0A4Y4E126</accession>
<feature type="region of interest" description="Disordered" evidence="8">
    <location>
        <begin position="228"/>
        <end position="261"/>
    </location>
</feature>
<dbReference type="GO" id="GO:0051302">
    <property type="term" value="P:regulation of cell division"/>
    <property type="evidence" value="ECO:0007669"/>
    <property type="project" value="TreeGrafter"/>
</dbReference>
<evidence type="ECO:0000256" key="5">
    <source>
        <dbReference type="ARBA" id="ARBA00034531"/>
    </source>
</evidence>
<organism evidence="10 11">
    <name type="scientific">Cellulosimicrobium cellulans</name>
    <name type="common">Arthrobacter luteus</name>
    <dbReference type="NCBI Taxonomy" id="1710"/>
    <lineage>
        <taxon>Bacteria</taxon>
        <taxon>Bacillati</taxon>
        <taxon>Actinomycetota</taxon>
        <taxon>Actinomycetes</taxon>
        <taxon>Micrococcales</taxon>
        <taxon>Promicromonosporaceae</taxon>
        <taxon>Cellulosimicrobium</taxon>
    </lineage>
</organism>
<keyword evidence="2" id="KW-0548">Nucleotidyltransferase</keyword>
<keyword evidence="4" id="KW-0067">ATP-binding</keyword>
<dbReference type="InterPro" id="IPR036597">
    <property type="entry name" value="Fido-like_dom_sf"/>
</dbReference>
<dbReference type="Pfam" id="PF02661">
    <property type="entry name" value="Fic"/>
    <property type="match status" value="1"/>
</dbReference>
<name>A0A4Y4E126_CELCE</name>
<comment type="caution">
    <text evidence="10">The sequence shown here is derived from an EMBL/GenBank/DDBJ whole genome shotgun (WGS) entry which is preliminary data.</text>
</comment>
<dbReference type="GO" id="GO:0070733">
    <property type="term" value="F:AMPylase activity"/>
    <property type="evidence" value="ECO:0007669"/>
    <property type="project" value="UniProtKB-EC"/>
</dbReference>
<evidence type="ECO:0000313" key="10">
    <source>
        <dbReference type="EMBL" id="GED11312.1"/>
    </source>
</evidence>
<dbReference type="Gene3D" id="1.10.3290.10">
    <property type="entry name" value="Fido-like domain"/>
    <property type="match status" value="1"/>
</dbReference>
<dbReference type="AlphaFoldDB" id="A0A4Y4E126"/>
<evidence type="ECO:0000256" key="7">
    <source>
        <dbReference type="ARBA" id="ARBA00048696"/>
    </source>
</evidence>
<comment type="catalytic activity">
    <reaction evidence="7">
        <text>L-tyrosyl-[protein] + ATP = O-(5'-adenylyl)-L-tyrosyl-[protein] + diphosphate</text>
        <dbReference type="Rhea" id="RHEA:54288"/>
        <dbReference type="Rhea" id="RHEA-COMP:10136"/>
        <dbReference type="Rhea" id="RHEA-COMP:13846"/>
        <dbReference type="ChEBI" id="CHEBI:30616"/>
        <dbReference type="ChEBI" id="CHEBI:33019"/>
        <dbReference type="ChEBI" id="CHEBI:46858"/>
        <dbReference type="ChEBI" id="CHEBI:83624"/>
        <dbReference type="EC" id="2.7.7.108"/>
    </reaction>
</comment>
<proteinExistence type="predicted"/>
<evidence type="ECO:0000256" key="6">
    <source>
        <dbReference type="ARBA" id="ARBA00047939"/>
    </source>
</evidence>
<dbReference type="RefSeq" id="WP_141390738.1">
    <property type="nucleotide sequence ID" value="NZ_BJNZ01000027.1"/>
</dbReference>
<feature type="compositionally biased region" description="Basic and acidic residues" evidence="8">
    <location>
        <begin position="252"/>
        <end position="261"/>
    </location>
</feature>
<dbReference type="EMBL" id="BJNZ01000027">
    <property type="protein sequence ID" value="GED11312.1"/>
    <property type="molecule type" value="Genomic_DNA"/>
</dbReference>
<evidence type="ECO:0000256" key="1">
    <source>
        <dbReference type="ARBA" id="ARBA00022679"/>
    </source>
</evidence>
<sequence length="261" mass="29491">MSRPWEIGDEYARWDGYLLEDGRTLRNLVGARTPEELRRAEEHLVEARALTLREHGLPATYDMAGLRSIHHHLFQDVYEWAGDVRTVSIRKGRDGWFAPLDRIVPTMQAVGEQIAQTDNLRSVDSDRIPSTLAQIYNLANQAHPFREGNGRTQREYVTALARESGHHVDWTRVTVGRGDRESENDRASRLAATGDPSALRDMFHRIVTRADRDSFDVAAFEAVRIAQTGRRARRGGHSVAHTPTPQRRTGGHSRDAGTERA</sequence>
<dbReference type="PANTHER" id="PTHR39560">
    <property type="entry name" value="PROTEIN ADENYLYLTRANSFERASE FIC-RELATED"/>
    <property type="match status" value="1"/>
</dbReference>